<name>A0A1G8D0S3_CHIFI</name>
<dbReference type="Proteomes" id="UP000199045">
    <property type="component" value="Unassembled WGS sequence"/>
</dbReference>
<feature type="compositionally biased region" description="Basic and acidic residues" evidence="1">
    <location>
        <begin position="253"/>
        <end position="262"/>
    </location>
</feature>
<dbReference type="InterPro" id="IPR036322">
    <property type="entry name" value="WD40_repeat_dom_sf"/>
</dbReference>
<evidence type="ECO:0000259" key="2">
    <source>
        <dbReference type="Pfam" id="PF19919"/>
    </source>
</evidence>
<dbReference type="SUPFAM" id="SSF48452">
    <property type="entry name" value="TPR-like"/>
    <property type="match status" value="1"/>
</dbReference>
<feature type="domain" description="MoxR-vWA-beta-propeller ternary system" evidence="2">
    <location>
        <begin position="3"/>
        <end position="168"/>
    </location>
</feature>
<proteinExistence type="predicted"/>
<dbReference type="Pfam" id="PF19919">
    <property type="entry name" value="bpX3"/>
    <property type="match status" value="1"/>
</dbReference>
<reference evidence="3 4" key="1">
    <citation type="submission" date="2016-10" db="EMBL/GenBank/DDBJ databases">
        <authorList>
            <person name="de Groot N.N."/>
        </authorList>
    </citation>
    <scope>NUCLEOTIDE SEQUENCE [LARGE SCALE GENOMIC DNA]</scope>
    <source>
        <strain evidence="3 4">DSM 527</strain>
    </source>
</reference>
<dbReference type="OrthoDB" id="1235043at2"/>
<organism evidence="3 4">
    <name type="scientific">Chitinophaga filiformis</name>
    <name type="common">Myxococcus filiformis</name>
    <name type="synonym">Flexibacter filiformis</name>
    <dbReference type="NCBI Taxonomy" id="104663"/>
    <lineage>
        <taxon>Bacteria</taxon>
        <taxon>Pseudomonadati</taxon>
        <taxon>Bacteroidota</taxon>
        <taxon>Chitinophagia</taxon>
        <taxon>Chitinophagales</taxon>
        <taxon>Chitinophagaceae</taxon>
        <taxon>Chitinophaga</taxon>
    </lineage>
</organism>
<gene>
    <name evidence="3" type="ORF">SAMN04488121_11391</name>
</gene>
<accession>A0A1G8D0S3</accession>
<dbReference type="Gene3D" id="1.25.40.10">
    <property type="entry name" value="Tetratricopeptide repeat domain"/>
    <property type="match status" value="1"/>
</dbReference>
<dbReference type="STRING" id="104663.SAMN04488121_11391"/>
<evidence type="ECO:0000313" key="4">
    <source>
        <dbReference type="Proteomes" id="UP000199045"/>
    </source>
</evidence>
<dbReference type="SUPFAM" id="SSF50978">
    <property type="entry name" value="WD40 repeat-like"/>
    <property type="match status" value="1"/>
</dbReference>
<sequence length="943" mass="106334">MEVQLSYNPQTRHKTGAAFLRGNSPEQWFREINDWQISLKGVTCFVLPEHTNTVTPGGLLVIFSDQVPAAGKISHPYGIINGNLFMPVDATLMPALTPAEMRELLIWHAQVFHPAIGFVGFDMEDEHSLDSFLLPSQASEKSWNHAHPGMPPVAYLHTISVAIPPALELTDLLNDGHIPQPLSELPGKKPRRSLFMRFIDWMVRCFLRILLIMFNIVSFFLRSLPVKLAPYTEGRGSGRPIAGRAARSSQTGHPEEKKTSGLREKLRKWIEKTLGDIEERRDSELDRLLKMFDQDGDEALKYAIPLGDESLAGRGTAPQSATLSKKDANFNLGTLFSHQPVDAWATADSYTTLLSRKYEQMAAKALEEGDHRKAAYIYAHLLRNFHRAAIVLEEGKFYHEAAALYKDRLGQPLKAAECFEKGGLLLDAINIYKSLNKYEKTGDLYRQLSREKPAQQYFQLAVDAAMQQKNHLEAARILQHKSGKPEEACEVLLDGWQHGNQDKDCLPQYLDLAETIDEDGFPGKLRMIYEQKTPEHKKNHLVEIFLAFKKHMNEAAQDVAIEIAYEVISPQIAAGKEDRLAVLKKMLPDDKELSADIYRYSARKREVKPTVARTDQSFQLEQHINWLAATVIKKQLIFVGTSANVLFLLRMTPQGTRKYYSWQYQSIPDKNGQEEQFYPYISKNNASKSGCKLLHLPTSHNRRISLGKLILPSEKPFGDKVILDTTDYPANHMGGTIGMTINSGGDPLTVFSDWEKACVLIKETSSASYYCTYPDSTRLDIPKPEHPSALWGKGPFYFGLGNKIYRVNAVGKTEHLELPYQIRHVAATEINDGMLLMASTTHGCIYVVDKQNGLQFYSQYFGESTVIRASQFVSKTYLVQATNKETIVYNITTGVPTVKTRFNTAAPVRFILATGEQNEVALVDEKGRITVHQIDDRIPVYKL</sequence>
<dbReference type="InterPro" id="IPR011990">
    <property type="entry name" value="TPR-like_helical_dom_sf"/>
</dbReference>
<dbReference type="InterPro" id="IPR045551">
    <property type="entry name" value="bpX3"/>
</dbReference>
<evidence type="ECO:0000313" key="3">
    <source>
        <dbReference type="EMBL" id="SDH50770.1"/>
    </source>
</evidence>
<dbReference type="RefSeq" id="WP_089838409.1">
    <property type="nucleotide sequence ID" value="NZ_FNBN01000013.1"/>
</dbReference>
<feature type="region of interest" description="Disordered" evidence="1">
    <location>
        <begin position="237"/>
        <end position="262"/>
    </location>
</feature>
<evidence type="ECO:0000256" key="1">
    <source>
        <dbReference type="SAM" id="MobiDB-lite"/>
    </source>
</evidence>
<dbReference type="AlphaFoldDB" id="A0A1G8D0S3"/>
<dbReference type="EMBL" id="FNBN01000013">
    <property type="protein sequence ID" value="SDH50770.1"/>
    <property type="molecule type" value="Genomic_DNA"/>
</dbReference>
<protein>
    <recommendedName>
        <fullName evidence="2">MoxR-vWA-beta-propeller ternary system domain-containing protein</fullName>
    </recommendedName>
</protein>